<reference evidence="1" key="3">
    <citation type="journal article" date="2022" name="BMC Genomics">
        <title>Comparative genome analysis of mycobacteria focusing on tRNA and non-coding RNA.</title>
        <authorList>
            <person name="Behra P.R.K."/>
            <person name="Pettersson B.M.F."/>
            <person name="Ramesh M."/>
            <person name="Das S."/>
            <person name="Dasgupta S."/>
            <person name="Kirsebom L.A."/>
        </authorList>
    </citation>
    <scope>NUCLEOTIDE SEQUENCE</scope>
    <source>
        <strain evidence="1">CCUG 55640</strain>
    </source>
</reference>
<dbReference type="EMBL" id="JACKVH010000005">
    <property type="protein sequence ID" value="MCV7377321.1"/>
    <property type="molecule type" value="Genomic_DNA"/>
</dbReference>
<reference evidence="1" key="2">
    <citation type="submission" date="2020-07" db="EMBL/GenBank/DDBJ databases">
        <authorList>
            <person name="Pettersson B.M.F."/>
            <person name="Behra P.R.K."/>
            <person name="Ramesh M."/>
            <person name="Das S."/>
            <person name="Dasgupta S."/>
            <person name="Kirsebom L.A."/>
        </authorList>
    </citation>
    <scope>NUCLEOTIDE SEQUENCE</scope>
    <source>
        <strain evidence="1">CCUG 55640</strain>
    </source>
</reference>
<sequence>MTDEMRFSPMTHREQQAVTACLKATGGPWDASPPDYATFSRAELSKKLEQVRDAVLAETCAAKTDVESAYEQSQRFVDSAFDFYEGKKDLGRRIGRAFVVPVRSTRSDPADLGQGSGYASESTPFYPLLDPVRFGVTSEIRMRTIYGLPPTVLDTYLKSHNDNEAGALVLAPVYADMVSDIVPDPHNAEHSLRLAKIVDRILVQTVEFAHKALGAKLVGLGATLPLLTDFGDKLRRAEGMHGLTTTTGHGGTVYMLAKTVVEAMARSRVDSGGTIGVIGAAGSIGWSSVQAIKKMLPDHEIEVFDKRTDRMRALVAAHPELGAVKLRESAAEVFKNNRYVVCAITGKLDLRAPEFDSVDFSHTRVIDDSQPGAIDRVQIESLGGQVFWVAGRDGSPSSFMTRDGYHTDGVPYNYGDNSGLYGQSTEFACGLEAATIAAGGDRSKAITQRVEYRHVQTVGALFEEFGVEVADFQAFGKPVDIR</sequence>
<evidence type="ECO:0000313" key="4">
    <source>
        <dbReference type="Proteomes" id="UP001141650"/>
    </source>
</evidence>
<evidence type="ECO:0000313" key="3">
    <source>
        <dbReference type="Proteomes" id="UP000192319"/>
    </source>
</evidence>
<evidence type="ECO:0000313" key="2">
    <source>
        <dbReference type="EMBL" id="OQZ90203.1"/>
    </source>
</evidence>
<keyword evidence="3" id="KW-1185">Reference proteome</keyword>
<name>A0AA42BW80_9MYCO</name>
<protein>
    <submittedName>
        <fullName evidence="1">Uncharacterized protein</fullName>
    </submittedName>
</protein>
<dbReference type="InterPro" id="IPR036291">
    <property type="entry name" value="NAD(P)-bd_dom_sf"/>
</dbReference>
<proteinExistence type="predicted"/>
<dbReference type="Proteomes" id="UP000192319">
    <property type="component" value="Unassembled WGS sequence"/>
</dbReference>
<reference evidence="2 3" key="1">
    <citation type="submission" date="2017-02" db="EMBL/GenBank/DDBJ databases">
        <title>The new phylogeny of genus Mycobacterium.</title>
        <authorList>
            <person name="Tortoli E."/>
            <person name="Trovato A."/>
            <person name="Cirillo D.M."/>
        </authorList>
    </citation>
    <scope>NUCLEOTIDE SEQUENCE [LARGE SCALE GENOMIC DNA]</scope>
    <source>
        <strain evidence="2 3">DSM 45230</strain>
    </source>
</reference>
<dbReference type="AlphaFoldDB" id="A0AA42BW80"/>
<dbReference type="Proteomes" id="UP001141650">
    <property type="component" value="Unassembled WGS sequence"/>
</dbReference>
<dbReference type="EMBL" id="MVHD01000021">
    <property type="protein sequence ID" value="OQZ90203.1"/>
    <property type="molecule type" value="Genomic_DNA"/>
</dbReference>
<dbReference type="RefSeq" id="WP_083138523.1">
    <property type="nucleotide sequence ID" value="NZ_JACKVH010000005.1"/>
</dbReference>
<accession>A0AA42BW80</accession>
<dbReference type="SUPFAM" id="SSF51735">
    <property type="entry name" value="NAD(P)-binding Rossmann-fold domains"/>
    <property type="match status" value="1"/>
</dbReference>
<gene>
    <name evidence="2" type="ORF">BST11_13935</name>
    <name evidence="1" type="ORF">H7K38_01450</name>
</gene>
<comment type="caution">
    <text evidence="1">The sequence shown here is derived from an EMBL/GenBank/DDBJ whole genome shotgun (WGS) entry which is preliminary data.</text>
</comment>
<evidence type="ECO:0000313" key="1">
    <source>
        <dbReference type="EMBL" id="MCV7377321.1"/>
    </source>
</evidence>
<organism evidence="1 4">
    <name type="scientific">Mycobacterium alsense</name>
    <dbReference type="NCBI Taxonomy" id="324058"/>
    <lineage>
        <taxon>Bacteria</taxon>
        <taxon>Bacillati</taxon>
        <taxon>Actinomycetota</taxon>
        <taxon>Actinomycetes</taxon>
        <taxon>Mycobacteriales</taxon>
        <taxon>Mycobacteriaceae</taxon>
        <taxon>Mycobacterium</taxon>
    </lineage>
</organism>